<organism evidence="2 3">
    <name type="scientific">Rhamnella rubrinervis</name>
    <dbReference type="NCBI Taxonomy" id="2594499"/>
    <lineage>
        <taxon>Eukaryota</taxon>
        <taxon>Viridiplantae</taxon>
        <taxon>Streptophyta</taxon>
        <taxon>Embryophyta</taxon>
        <taxon>Tracheophyta</taxon>
        <taxon>Spermatophyta</taxon>
        <taxon>Magnoliopsida</taxon>
        <taxon>eudicotyledons</taxon>
        <taxon>Gunneridae</taxon>
        <taxon>Pentapetalae</taxon>
        <taxon>rosids</taxon>
        <taxon>fabids</taxon>
        <taxon>Rosales</taxon>
        <taxon>Rhamnaceae</taxon>
        <taxon>rhamnoid group</taxon>
        <taxon>Rhamneae</taxon>
        <taxon>Rhamnella</taxon>
    </lineage>
</organism>
<dbReference type="PANTHER" id="PTHR45432">
    <property type="entry name" value="CHAPERONE PROTEIN DNAJ 11, CHLOROPLASTIC-LIKE"/>
    <property type="match status" value="1"/>
</dbReference>
<feature type="domain" description="J" evidence="1">
    <location>
        <begin position="71"/>
        <end position="134"/>
    </location>
</feature>
<dbReference type="SMART" id="SM00271">
    <property type="entry name" value="DnaJ"/>
    <property type="match status" value="1"/>
</dbReference>
<dbReference type="Proteomes" id="UP000796880">
    <property type="component" value="Unassembled WGS sequence"/>
</dbReference>
<dbReference type="InterPro" id="IPR036869">
    <property type="entry name" value="J_dom_sf"/>
</dbReference>
<dbReference type="AlphaFoldDB" id="A0A8K0HKG9"/>
<sequence length="160" mass="17542">MTGTLTLAAATTPMISTPDNRFTGIGTKNTATTGSASLFKEAPSRLRLRCQAFTETRPDTRRSATGRSRGSLYEILRVNNNASPVEIKTAYRTLAKLYHPDASSSVDGCDFIKIHNAYATLSDPDSRALYDLSLSIAPNSSSSSSFGFYPTRRWETDQCW</sequence>
<gene>
    <name evidence="2" type="ORF">FNV43_RR03693</name>
</gene>
<reference evidence="2" key="1">
    <citation type="submission" date="2020-03" db="EMBL/GenBank/DDBJ databases">
        <title>A high-quality chromosome-level genome assembly of a woody plant with both climbing and erect habits, Rhamnella rubrinervis.</title>
        <authorList>
            <person name="Lu Z."/>
            <person name="Yang Y."/>
            <person name="Zhu X."/>
            <person name="Sun Y."/>
        </authorList>
    </citation>
    <scope>NUCLEOTIDE SEQUENCE</scope>
    <source>
        <strain evidence="2">BYM</strain>
        <tissue evidence="2">Leaf</tissue>
    </source>
</reference>
<dbReference type="PANTHER" id="PTHR45432:SF2">
    <property type="entry name" value="CHAPERONE PROTEIN DNAJ 11, CHLOROPLASTIC"/>
    <property type="match status" value="1"/>
</dbReference>
<dbReference type="InterPro" id="IPR018253">
    <property type="entry name" value="DnaJ_domain_CS"/>
</dbReference>
<dbReference type="PRINTS" id="PR00625">
    <property type="entry name" value="JDOMAIN"/>
</dbReference>
<dbReference type="OrthoDB" id="445556at2759"/>
<dbReference type="Gene3D" id="1.10.287.110">
    <property type="entry name" value="DnaJ domain"/>
    <property type="match status" value="1"/>
</dbReference>
<evidence type="ECO:0000259" key="1">
    <source>
        <dbReference type="PROSITE" id="PS50076"/>
    </source>
</evidence>
<dbReference type="PROSITE" id="PS00636">
    <property type="entry name" value="DNAJ_1"/>
    <property type="match status" value="1"/>
</dbReference>
<dbReference type="Pfam" id="PF00226">
    <property type="entry name" value="DnaJ"/>
    <property type="match status" value="1"/>
</dbReference>
<evidence type="ECO:0000313" key="2">
    <source>
        <dbReference type="EMBL" id="KAF3453253.1"/>
    </source>
</evidence>
<keyword evidence="3" id="KW-1185">Reference proteome</keyword>
<proteinExistence type="predicted"/>
<dbReference type="PROSITE" id="PS50076">
    <property type="entry name" value="DNAJ_2"/>
    <property type="match status" value="1"/>
</dbReference>
<name>A0A8K0HKG9_9ROSA</name>
<dbReference type="CDD" id="cd06257">
    <property type="entry name" value="DnaJ"/>
    <property type="match status" value="1"/>
</dbReference>
<evidence type="ECO:0000313" key="3">
    <source>
        <dbReference type="Proteomes" id="UP000796880"/>
    </source>
</evidence>
<dbReference type="InterPro" id="IPR001623">
    <property type="entry name" value="DnaJ_domain"/>
</dbReference>
<accession>A0A8K0HKG9</accession>
<dbReference type="EMBL" id="VOIH02000002">
    <property type="protein sequence ID" value="KAF3453253.1"/>
    <property type="molecule type" value="Genomic_DNA"/>
</dbReference>
<dbReference type="SUPFAM" id="SSF46565">
    <property type="entry name" value="Chaperone J-domain"/>
    <property type="match status" value="1"/>
</dbReference>
<comment type="caution">
    <text evidence="2">The sequence shown here is derived from an EMBL/GenBank/DDBJ whole genome shotgun (WGS) entry which is preliminary data.</text>
</comment>
<protein>
    <recommendedName>
        <fullName evidence="1">J domain-containing protein</fullName>
    </recommendedName>
</protein>